<evidence type="ECO:0000313" key="5">
    <source>
        <dbReference type="EMBL" id="SCX35495.1"/>
    </source>
</evidence>
<dbReference type="PRINTS" id="PR00032">
    <property type="entry name" value="HTHARAC"/>
</dbReference>
<feature type="domain" description="HTH araC/xylS-type" evidence="4">
    <location>
        <begin position="231"/>
        <end position="331"/>
    </location>
</feature>
<dbReference type="STRING" id="1907666.DSM25559_5005"/>
<dbReference type="InterPro" id="IPR009057">
    <property type="entry name" value="Homeodomain-like_sf"/>
</dbReference>
<dbReference type="SUPFAM" id="SSF46689">
    <property type="entry name" value="Homeodomain-like"/>
    <property type="match status" value="1"/>
</dbReference>
<dbReference type="EMBL" id="FMUE01000021">
    <property type="protein sequence ID" value="SCX35495.1"/>
    <property type="molecule type" value="Genomic_DNA"/>
</dbReference>
<dbReference type="PANTHER" id="PTHR43280:SF31">
    <property type="entry name" value="TRANSCRIPTIONAL REGULATORY PROTEIN"/>
    <property type="match status" value="1"/>
</dbReference>
<keyword evidence="3" id="KW-0804">Transcription</keyword>
<dbReference type="Pfam" id="PF12833">
    <property type="entry name" value="HTH_18"/>
    <property type="match status" value="1"/>
</dbReference>
<dbReference type="GO" id="GO:0043565">
    <property type="term" value="F:sequence-specific DNA binding"/>
    <property type="evidence" value="ECO:0007669"/>
    <property type="project" value="InterPro"/>
</dbReference>
<evidence type="ECO:0000256" key="2">
    <source>
        <dbReference type="ARBA" id="ARBA00023125"/>
    </source>
</evidence>
<proteinExistence type="predicted"/>
<dbReference type="InterPro" id="IPR020449">
    <property type="entry name" value="Tscrpt_reg_AraC-type_HTH"/>
</dbReference>
<accession>A0A1R3U261</accession>
<dbReference type="InterPro" id="IPR018060">
    <property type="entry name" value="HTH_AraC"/>
</dbReference>
<sequence>MRTNTFWIIANINNKDGLIFMEIIRPLKLGTISLPDSESRLVCRTILLDMLGEATITVEDGDLAGVTGLFWKHVDLSLATLYLPKTPLRLKANGIGTPDIVMLRATDGPLIVHHRQQTFTLALRDVILLPADTSSEIVLPEGGRFDCAHLPHSAIAPVRKSLESLLLRRFQAECLPLQLLTNYAGYLLRQDHQDKDHASMMVAHFYSLLPVLAQQVKDETTPPEVPQNRVESMKVLIEDNLADGSFSITDVARAEGITPRAIQKIFSRTGTTFSRYVLERRLVLAKTLILSDTAATPISQIVYSVGFNDLSYFNRTFRSRYGIRPTDLRRMTG</sequence>
<dbReference type="PROSITE" id="PS01124">
    <property type="entry name" value="HTH_ARAC_FAMILY_2"/>
    <property type="match status" value="1"/>
</dbReference>
<keyword evidence="1" id="KW-0805">Transcription regulation</keyword>
<evidence type="ECO:0000256" key="1">
    <source>
        <dbReference type="ARBA" id="ARBA00023015"/>
    </source>
</evidence>
<keyword evidence="2" id="KW-0238">DNA-binding</keyword>
<evidence type="ECO:0000259" key="4">
    <source>
        <dbReference type="PROSITE" id="PS01124"/>
    </source>
</evidence>
<evidence type="ECO:0000256" key="3">
    <source>
        <dbReference type="ARBA" id="ARBA00023163"/>
    </source>
</evidence>
<protein>
    <submittedName>
        <fullName evidence="5">Transcriptional activator NphR</fullName>
    </submittedName>
</protein>
<dbReference type="Proteomes" id="UP000187891">
    <property type="component" value="Unassembled WGS sequence"/>
</dbReference>
<dbReference type="Gene3D" id="1.10.10.60">
    <property type="entry name" value="Homeodomain-like"/>
    <property type="match status" value="1"/>
</dbReference>
<reference evidence="6" key="1">
    <citation type="submission" date="2016-10" db="EMBL/GenBank/DDBJ databases">
        <authorList>
            <person name="Wibberg D."/>
        </authorList>
    </citation>
    <scope>NUCLEOTIDE SEQUENCE [LARGE SCALE GENOMIC DNA]</scope>
</reference>
<dbReference type="SMART" id="SM00342">
    <property type="entry name" value="HTH_ARAC"/>
    <property type="match status" value="1"/>
</dbReference>
<name>A0A1R3U261_9HYPH</name>
<evidence type="ECO:0000313" key="6">
    <source>
        <dbReference type="Proteomes" id="UP000187891"/>
    </source>
</evidence>
<dbReference type="AlphaFoldDB" id="A0A1R3U261"/>
<dbReference type="GO" id="GO:0003700">
    <property type="term" value="F:DNA-binding transcription factor activity"/>
    <property type="evidence" value="ECO:0007669"/>
    <property type="project" value="InterPro"/>
</dbReference>
<organism evidence="5 6">
    <name type="scientific">Agrobacterium rosae</name>
    <dbReference type="NCBI Taxonomy" id="1972867"/>
    <lineage>
        <taxon>Bacteria</taxon>
        <taxon>Pseudomonadati</taxon>
        <taxon>Pseudomonadota</taxon>
        <taxon>Alphaproteobacteria</taxon>
        <taxon>Hyphomicrobiales</taxon>
        <taxon>Rhizobiaceae</taxon>
        <taxon>Rhizobium/Agrobacterium group</taxon>
        <taxon>Agrobacterium</taxon>
    </lineage>
</organism>
<gene>
    <name evidence="5" type="primary">nphR_1</name>
    <name evidence="5" type="ORF">DSM25559_5005</name>
</gene>
<dbReference type="PANTHER" id="PTHR43280">
    <property type="entry name" value="ARAC-FAMILY TRANSCRIPTIONAL REGULATOR"/>
    <property type="match status" value="1"/>
</dbReference>